<name>A0A9Q0LCW5_ANAIG</name>
<protein>
    <submittedName>
        <fullName evidence="2">Cyclin-y-like protein</fullName>
    </submittedName>
</protein>
<comment type="caution">
    <text evidence="2">The sequence shown here is derived from an EMBL/GenBank/DDBJ whole genome shotgun (WGS) entry which is preliminary data.</text>
</comment>
<dbReference type="AlphaFoldDB" id="A0A9Q0LCW5"/>
<feature type="compositionally biased region" description="Basic and acidic residues" evidence="1">
    <location>
        <begin position="304"/>
        <end position="316"/>
    </location>
</feature>
<proteinExistence type="predicted"/>
<evidence type="ECO:0000313" key="2">
    <source>
        <dbReference type="EMBL" id="KAJ5070381.1"/>
    </source>
</evidence>
<dbReference type="GO" id="GO:0019901">
    <property type="term" value="F:protein kinase binding"/>
    <property type="evidence" value="ECO:0007669"/>
    <property type="project" value="InterPro"/>
</dbReference>
<gene>
    <name evidence="2" type="ORF">M0811_11047</name>
</gene>
<reference evidence="2" key="1">
    <citation type="submission" date="2022-10" db="EMBL/GenBank/DDBJ databases">
        <title>Novel sulphate-reducing endosymbionts in the free-living metamonad Anaeramoeba.</title>
        <authorList>
            <person name="Jerlstrom-Hultqvist J."/>
            <person name="Cepicka I."/>
            <person name="Gallot-Lavallee L."/>
            <person name="Salas-Leiva D."/>
            <person name="Curtis B.A."/>
            <person name="Zahonova K."/>
            <person name="Pipaliya S."/>
            <person name="Dacks J."/>
            <person name="Roger A.J."/>
        </authorList>
    </citation>
    <scope>NUCLEOTIDE SEQUENCE</scope>
    <source>
        <strain evidence="2">BMAN</strain>
    </source>
</reference>
<keyword evidence="3" id="KW-1185">Reference proteome</keyword>
<dbReference type="Proteomes" id="UP001149090">
    <property type="component" value="Unassembled WGS sequence"/>
</dbReference>
<dbReference type="OrthoDB" id="10250320at2759"/>
<feature type="region of interest" description="Disordered" evidence="1">
    <location>
        <begin position="304"/>
        <end position="325"/>
    </location>
</feature>
<dbReference type="Pfam" id="PF08613">
    <property type="entry name" value="Cyclin"/>
    <property type="match status" value="1"/>
</dbReference>
<dbReference type="EMBL" id="JAPDFW010000096">
    <property type="protein sequence ID" value="KAJ5070381.1"/>
    <property type="molecule type" value="Genomic_DNA"/>
</dbReference>
<dbReference type="InterPro" id="IPR013922">
    <property type="entry name" value="Cyclin_PHO80-like"/>
</dbReference>
<organism evidence="2 3">
    <name type="scientific">Anaeramoeba ignava</name>
    <name type="common">Anaerobic marine amoeba</name>
    <dbReference type="NCBI Taxonomy" id="1746090"/>
    <lineage>
        <taxon>Eukaryota</taxon>
        <taxon>Metamonada</taxon>
        <taxon>Anaeramoebidae</taxon>
        <taxon>Anaeramoeba</taxon>
    </lineage>
</organism>
<accession>A0A9Q0LCW5</accession>
<evidence type="ECO:0000313" key="3">
    <source>
        <dbReference type="Proteomes" id="UP001149090"/>
    </source>
</evidence>
<evidence type="ECO:0000256" key="1">
    <source>
        <dbReference type="SAM" id="MobiDB-lite"/>
    </source>
</evidence>
<dbReference type="Gene3D" id="1.10.472.10">
    <property type="entry name" value="Cyclin-like"/>
    <property type="match status" value="1"/>
</dbReference>
<dbReference type="PANTHER" id="PTHR14248">
    <property type="entry name" value="CYCLIN Y, ISOFORM A"/>
    <property type="match status" value="1"/>
</dbReference>
<sequence length="325" mass="38091">MSICVDSLRDTFLCDSDEEETETIISSDDDNDLHVDHVVDHTFIDIVDNFSNSKKQEKHSFQFPILTFSESEDEDDNKKMLSNRHKQTVKLLFKKSQNKPHYELQKLENRRNSTSTLFVDNTLTSPDIYLVVECLSKAILCYIKNEKEKENEKDPFLIFNEEIHPISRNPPKSFYIPNENFIQRFFAAIFKGANLSPEILVIMLVYIERLIQNTKIIINPKNWRRVCISALVLATKEQTLLNLIDYNVLVTASVYAKYYFELRALSEFDNKIFPLAPLDKEEQERLESRSLLTEQKKKFFRNKKDFSSDSKLDVKKNSPAFIKHV</sequence>